<keyword evidence="3" id="KW-0804">Transcription</keyword>
<feature type="region of interest" description="Disordered" evidence="5">
    <location>
        <begin position="246"/>
        <end position="268"/>
    </location>
</feature>
<dbReference type="InterPro" id="IPR009057">
    <property type="entry name" value="Homeodomain-like_sf"/>
</dbReference>
<dbReference type="CDD" id="cd00167">
    <property type="entry name" value="SANT"/>
    <property type="match status" value="2"/>
</dbReference>
<dbReference type="PROSITE" id="PS50090">
    <property type="entry name" value="MYB_LIKE"/>
    <property type="match status" value="1"/>
</dbReference>
<dbReference type="Proteomes" id="UP000515123">
    <property type="component" value="Linkage group 22"/>
</dbReference>
<gene>
    <name evidence="9" type="primary">LOC109727542</name>
</gene>
<organism evidence="8 9">
    <name type="scientific">Ananas comosus</name>
    <name type="common">Pineapple</name>
    <name type="synonym">Ananas ananas</name>
    <dbReference type="NCBI Taxonomy" id="4615"/>
    <lineage>
        <taxon>Eukaryota</taxon>
        <taxon>Viridiplantae</taxon>
        <taxon>Streptophyta</taxon>
        <taxon>Embryophyta</taxon>
        <taxon>Tracheophyta</taxon>
        <taxon>Spermatophyta</taxon>
        <taxon>Magnoliopsida</taxon>
        <taxon>Liliopsida</taxon>
        <taxon>Poales</taxon>
        <taxon>Bromeliaceae</taxon>
        <taxon>Bromelioideae</taxon>
        <taxon>Ananas</taxon>
    </lineage>
</organism>
<reference evidence="8" key="1">
    <citation type="journal article" date="2015" name="Nat. Genet.">
        <title>The pineapple genome and the evolution of CAM photosynthesis.</title>
        <authorList>
            <person name="Ming R."/>
            <person name="VanBuren R."/>
            <person name="Wai C.M."/>
            <person name="Tang H."/>
            <person name="Schatz M.C."/>
            <person name="Bowers J.E."/>
            <person name="Lyons E."/>
            <person name="Wang M.L."/>
            <person name="Chen J."/>
            <person name="Biggers E."/>
            <person name="Zhang J."/>
            <person name="Huang L."/>
            <person name="Zhang L."/>
            <person name="Miao W."/>
            <person name="Zhang J."/>
            <person name="Ye Z."/>
            <person name="Miao C."/>
            <person name="Lin Z."/>
            <person name="Wang H."/>
            <person name="Zhou H."/>
            <person name="Yim W.C."/>
            <person name="Priest H.D."/>
            <person name="Zheng C."/>
            <person name="Woodhouse M."/>
            <person name="Edger P.P."/>
            <person name="Guyot R."/>
            <person name="Guo H.B."/>
            <person name="Guo H."/>
            <person name="Zheng G."/>
            <person name="Singh R."/>
            <person name="Sharma A."/>
            <person name="Min X."/>
            <person name="Zheng Y."/>
            <person name="Lee H."/>
            <person name="Gurtowski J."/>
            <person name="Sedlazeck F.J."/>
            <person name="Harkess A."/>
            <person name="McKain M.R."/>
            <person name="Liao Z."/>
            <person name="Fang J."/>
            <person name="Liu J."/>
            <person name="Zhang X."/>
            <person name="Zhang Q."/>
            <person name="Hu W."/>
            <person name="Qin Y."/>
            <person name="Wang K."/>
            <person name="Chen L.Y."/>
            <person name="Shirley N."/>
            <person name="Lin Y.R."/>
            <person name="Liu L.Y."/>
            <person name="Hernandez A.G."/>
            <person name="Wright C.L."/>
            <person name="Bulone V."/>
            <person name="Tuskan G.A."/>
            <person name="Heath K."/>
            <person name="Zee F."/>
            <person name="Moore P.H."/>
            <person name="Sunkar R."/>
            <person name="Leebens-Mack J.H."/>
            <person name="Mockler T."/>
            <person name="Bennetzen J.L."/>
            <person name="Freeling M."/>
            <person name="Sankoff D."/>
            <person name="Paterson A.H."/>
            <person name="Zhu X."/>
            <person name="Yang X."/>
            <person name="Smith J.A."/>
            <person name="Cushman J.C."/>
            <person name="Paull R.E."/>
            <person name="Yu Q."/>
        </authorList>
    </citation>
    <scope>NUCLEOTIDE SEQUENCE [LARGE SCALE GENOMIC DNA]</scope>
    <source>
        <strain evidence="8">cv. F153</strain>
    </source>
</reference>
<name>A0A6P5HB21_ANACO</name>
<evidence type="ECO:0000259" key="6">
    <source>
        <dbReference type="PROSITE" id="PS50090"/>
    </source>
</evidence>
<dbReference type="InterPro" id="IPR001005">
    <property type="entry name" value="SANT/Myb"/>
</dbReference>
<feature type="domain" description="HTH myb-type" evidence="7">
    <location>
        <begin position="88"/>
        <end position="145"/>
    </location>
</feature>
<feature type="compositionally biased region" description="Basic and acidic residues" evidence="5">
    <location>
        <begin position="75"/>
        <end position="95"/>
    </location>
</feature>
<dbReference type="RefSeq" id="XP_020113273.1">
    <property type="nucleotide sequence ID" value="XM_020257684.1"/>
</dbReference>
<dbReference type="Gene3D" id="1.10.10.60">
    <property type="entry name" value="Homeodomain-like"/>
    <property type="match status" value="2"/>
</dbReference>
<dbReference type="AlphaFoldDB" id="A0A6P5HB21"/>
<dbReference type="PANTHER" id="PTHR44042:SF69">
    <property type="entry name" value="TRANSCRIPTION FACTOR MYB-RELATED FAMILY"/>
    <property type="match status" value="1"/>
</dbReference>
<keyword evidence="2" id="KW-0238">DNA-binding</keyword>
<protein>
    <submittedName>
        <fullName evidence="9">Transcription factor SRM1-like</fullName>
    </submittedName>
</protein>
<feature type="domain" description="Myb-like" evidence="6">
    <location>
        <begin position="1"/>
        <end position="52"/>
    </location>
</feature>
<evidence type="ECO:0000256" key="4">
    <source>
        <dbReference type="ARBA" id="ARBA00023242"/>
    </source>
</evidence>
<dbReference type="Pfam" id="PF00249">
    <property type="entry name" value="Myb_DNA-binding"/>
    <property type="match status" value="1"/>
</dbReference>
<evidence type="ECO:0000313" key="9">
    <source>
        <dbReference type="RefSeq" id="XP_020113273.1"/>
    </source>
</evidence>
<proteinExistence type="predicted"/>
<dbReference type="OrthoDB" id="118550at2759"/>
<dbReference type="NCBIfam" id="TIGR01557">
    <property type="entry name" value="myb_SHAQKYF"/>
    <property type="match status" value="1"/>
</dbReference>
<dbReference type="PANTHER" id="PTHR44042">
    <property type="entry name" value="DUPLICATED HOMEODOMAIN-LIKE SUPERFAMILY PROTEIN-RELATED"/>
    <property type="match status" value="1"/>
</dbReference>
<evidence type="ECO:0000259" key="7">
    <source>
        <dbReference type="PROSITE" id="PS51294"/>
    </source>
</evidence>
<evidence type="ECO:0000256" key="3">
    <source>
        <dbReference type="ARBA" id="ARBA00023163"/>
    </source>
</evidence>
<dbReference type="SUPFAM" id="SSF46689">
    <property type="entry name" value="Homeodomain-like"/>
    <property type="match status" value="2"/>
</dbReference>
<feature type="region of interest" description="Disordered" evidence="5">
    <location>
        <begin position="66"/>
        <end position="98"/>
    </location>
</feature>
<evidence type="ECO:0000256" key="1">
    <source>
        <dbReference type="ARBA" id="ARBA00023015"/>
    </source>
</evidence>
<dbReference type="PROSITE" id="PS51294">
    <property type="entry name" value="HTH_MYB"/>
    <property type="match status" value="1"/>
</dbReference>
<dbReference type="GeneID" id="109727542"/>
<dbReference type="GO" id="GO:0003677">
    <property type="term" value="F:DNA binding"/>
    <property type="evidence" value="ECO:0007669"/>
    <property type="project" value="UniProtKB-KW"/>
</dbReference>
<accession>A0A6P5HB21</accession>
<dbReference type="InterPro" id="IPR017930">
    <property type="entry name" value="Myb_dom"/>
</dbReference>
<reference evidence="9" key="2">
    <citation type="submission" date="2025-08" db="UniProtKB">
        <authorList>
            <consortium name="RefSeq"/>
        </authorList>
    </citation>
    <scope>IDENTIFICATION</scope>
    <source>
        <tissue evidence="9">Leaf</tissue>
    </source>
</reference>
<keyword evidence="1" id="KW-0805">Transcription regulation</keyword>
<dbReference type="SMART" id="SM00717">
    <property type="entry name" value="SANT"/>
    <property type="match status" value="2"/>
</dbReference>
<evidence type="ECO:0000313" key="8">
    <source>
        <dbReference type="Proteomes" id="UP000515123"/>
    </source>
</evidence>
<evidence type="ECO:0000256" key="5">
    <source>
        <dbReference type="SAM" id="MobiDB-lite"/>
    </source>
</evidence>
<dbReference type="InterPro" id="IPR006447">
    <property type="entry name" value="Myb_dom_plants"/>
</dbReference>
<sequence length="313" mass="34395">MNNDEWSWEQENAFEVALIGNQEDHADRWERIAAGLAGKTAEQVRGRYDLLYEEISRIESALIPSPDYVDEEESSHDSGGGKRERQKNPDRKKNENWTPAQHTAFLWGLAECGKGDWRRISRHYVKAKTASQVASHAQKYFLRQAVEKSKKKRQSIHDFSLEMLMVAAANKPINGNPADQTHGLTNEHVAIQAANGLGGAHHPVFHTNNNGSSHGQPIHQTGTNGNPTLNIGVMMMNGSSVRQTLQRRNPPSALSTSRPAPPSAACSTPVSVSPGSFILLFGTGDPHAFPLAVTPIAYQVPDMSAQSQQKPRI</sequence>
<evidence type="ECO:0000256" key="2">
    <source>
        <dbReference type="ARBA" id="ARBA00023125"/>
    </source>
</evidence>
<keyword evidence="8" id="KW-1185">Reference proteome</keyword>
<feature type="compositionally biased region" description="Polar residues" evidence="5">
    <location>
        <begin position="246"/>
        <end position="258"/>
    </location>
</feature>
<keyword evidence="4" id="KW-0539">Nucleus</keyword>